<accession>A0AC34GAA9</accession>
<organism evidence="1 2">
    <name type="scientific">Panagrolaimus sp. ES5</name>
    <dbReference type="NCBI Taxonomy" id="591445"/>
    <lineage>
        <taxon>Eukaryota</taxon>
        <taxon>Metazoa</taxon>
        <taxon>Ecdysozoa</taxon>
        <taxon>Nematoda</taxon>
        <taxon>Chromadorea</taxon>
        <taxon>Rhabditida</taxon>
        <taxon>Tylenchina</taxon>
        <taxon>Panagrolaimomorpha</taxon>
        <taxon>Panagrolaimoidea</taxon>
        <taxon>Panagrolaimidae</taxon>
        <taxon>Panagrolaimus</taxon>
    </lineage>
</organism>
<proteinExistence type="predicted"/>
<evidence type="ECO:0000313" key="2">
    <source>
        <dbReference type="WBParaSite" id="ES5_v2.g26632.t1"/>
    </source>
</evidence>
<evidence type="ECO:0000313" key="1">
    <source>
        <dbReference type="Proteomes" id="UP000887579"/>
    </source>
</evidence>
<name>A0AC34GAA9_9BILA</name>
<dbReference type="Proteomes" id="UP000887579">
    <property type="component" value="Unplaced"/>
</dbReference>
<dbReference type="WBParaSite" id="ES5_v2.g26632.t1">
    <property type="protein sequence ID" value="ES5_v2.g26632.t1"/>
    <property type="gene ID" value="ES5_v2.g26632"/>
</dbReference>
<reference evidence="2" key="1">
    <citation type="submission" date="2022-11" db="UniProtKB">
        <authorList>
            <consortium name="WormBaseParasite"/>
        </authorList>
    </citation>
    <scope>IDENTIFICATION</scope>
</reference>
<protein>
    <submittedName>
        <fullName evidence="2">Carrier domain-containing protein</fullName>
    </submittedName>
</protein>
<sequence>MLKYIENRFDLKERLPNSISLDMNLSDIGLDELEYQEMIMGLEDEFGIEFYDSDLANLITLRDVLNFIISKG</sequence>